<gene>
    <name evidence="6" type="primary">lacI</name>
    <name evidence="6" type="ORF">Airi01_036260</name>
</gene>
<feature type="compositionally biased region" description="Polar residues" evidence="4">
    <location>
        <begin position="327"/>
        <end position="338"/>
    </location>
</feature>
<dbReference type="AlphaFoldDB" id="A0A9W6RGX1"/>
<dbReference type="GO" id="GO:0000976">
    <property type="term" value="F:transcription cis-regulatory region binding"/>
    <property type="evidence" value="ECO:0007669"/>
    <property type="project" value="TreeGrafter"/>
</dbReference>
<proteinExistence type="predicted"/>
<keyword evidence="3" id="KW-0804">Transcription</keyword>
<dbReference type="InterPro" id="IPR046335">
    <property type="entry name" value="LacI/GalR-like_sensor"/>
</dbReference>
<dbReference type="PANTHER" id="PTHR30146:SF109">
    <property type="entry name" value="HTH-TYPE TRANSCRIPTIONAL REGULATOR GALS"/>
    <property type="match status" value="1"/>
</dbReference>
<protein>
    <submittedName>
        <fullName evidence="6">LacI family transcriptional regulator</fullName>
    </submittedName>
</protein>
<dbReference type="EMBL" id="BSTJ01000004">
    <property type="protein sequence ID" value="GLY75359.1"/>
    <property type="molecule type" value="Genomic_DNA"/>
</dbReference>
<dbReference type="GO" id="GO:0003700">
    <property type="term" value="F:DNA-binding transcription factor activity"/>
    <property type="evidence" value="ECO:0007669"/>
    <property type="project" value="TreeGrafter"/>
</dbReference>
<dbReference type="InterPro" id="IPR010982">
    <property type="entry name" value="Lambda_DNA-bd_dom_sf"/>
</dbReference>
<evidence type="ECO:0000256" key="4">
    <source>
        <dbReference type="SAM" id="MobiDB-lite"/>
    </source>
</evidence>
<dbReference type="Gene3D" id="3.40.50.2300">
    <property type="match status" value="2"/>
</dbReference>
<dbReference type="PROSITE" id="PS50932">
    <property type="entry name" value="HTH_LACI_2"/>
    <property type="match status" value="1"/>
</dbReference>
<dbReference type="PANTHER" id="PTHR30146">
    <property type="entry name" value="LACI-RELATED TRANSCRIPTIONAL REPRESSOR"/>
    <property type="match status" value="1"/>
</dbReference>
<sequence length="338" mass="36668">MNIGEIARRSGVSRSTVSYALSGKRSVSEATRQRIQSVIDELGYRPNAAARALKEGRTRTLGLVVPPVRDRLTFMQLDFVASVMAAADRADLDVLLSPAADDHDRSFERIVGGRRVDGVILMEVRLKDPRVERLRDMGLPFVTIGRTTRPQDTCWVDVDYASLAERCTNHLVDLGHRHLALVNRSAELVASGYGPAHRAREGFNEAVARRGVEGFEFCCADNAAAGESCVQEILRTHPEVTAAVTVNEAALPGVQRALDRAGLEIPARFSVAGVAARYWAEQFHPELTAADVPAADMGAAAVEFLIGRIAEPDSPPPHHLFTPPISLRNSTGPAPTPR</sequence>
<dbReference type="Proteomes" id="UP001165135">
    <property type="component" value="Unassembled WGS sequence"/>
</dbReference>
<evidence type="ECO:0000256" key="1">
    <source>
        <dbReference type="ARBA" id="ARBA00023015"/>
    </source>
</evidence>
<evidence type="ECO:0000256" key="3">
    <source>
        <dbReference type="ARBA" id="ARBA00023163"/>
    </source>
</evidence>
<dbReference type="InterPro" id="IPR000843">
    <property type="entry name" value="HTH_LacI"/>
</dbReference>
<feature type="region of interest" description="Disordered" evidence="4">
    <location>
        <begin position="313"/>
        <end position="338"/>
    </location>
</feature>
<dbReference type="SUPFAM" id="SSF47413">
    <property type="entry name" value="lambda repressor-like DNA-binding domains"/>
    <property type="match status" value="1"/>
</dbReference>
<dbReference type="RefSeq" id="WP_285622315.1">
    <property type="nucleotide sequence ID" value="NZ_BSTJ01000004.1"/>
</dbReference>
<dbReference type="InterPro" id="IPR028082">
    <property type="entry name" value="Peripla_BP_I"/>
</dbReference>
<dbReference type="PROSITE" id="PS00356">
    <property type="entry name" value="HTH_LACI_1"/>
    <property type="match status" value="1"/>
</dbReference>
<dbReference type="SUPFAM" id="SSF53822">
    <property type="entry name" value="Periplasmic binding protein-like I"/>
    <property type="match status" value="1"/>
</dbReference>
<organism evidence="6 7">
    <name type="scientific">Actinoallomurus iriomotensis</name>
    <dbReference type="NCBI Taxonomy" id="478107"/>
    <lineage>
        <taxon>Bacteria</taxon>
        <taxon>Bacillati</taxon>
        <taxon>Actinomycetota</taxon>
        <taxon>Actinomycetes</taxon>
        <taxon>Streptosporangiales</taxon>
        <taxon>Thermomonosporaceae</taxon>
        <taxon>Actinoallomurus</taxon>
    </lineage>
</organism>
<dbReference type="Pfam" id="PF00356">
    <property type="entry name" value="LacI"/>
    <property type="match status" value="1"/>
</dbReference>
<keyword evidence="2" id="KW-0238">DNA-binding</keyword>
<dbReference type="Pfam" id="PF13377">
    <property type="entry name" value="Peripla_BP_3"/>
    <property type="match status" value="1"/>
</dbReference>
<evidence type="ECO:0000256" key="2">
    <source>
        <dbReference type="ARBA" id="ARBA00023125"/>
    </source>
</evidence>
<comment type="caution">
    <text evidence="6">The sequence shown here is derived from an EMBL/GenBank/DDBJ whole genome shotgun (WGS) entry which is preliminary data.</text>
</comment>
<keyword evidence="1" id="KW-0805">Transcription regulation</keyword>
<evidence type="ECO:0000259" key="5">
    <source>
        <dbReference type="PROSITE" id="PS50932"/>
    </source>
</evidence>
<name>A0A9W6RGX1_9ACTN</name>
<evidence type="ECO:0000313" key="7">
    <source>
        <dbReference type="Proteomes" id="UP001165135"/>
    </source>
</evidence>
<accession>A0A9W6RGX1</accession>
<dbReference type="Gene3D" id="1.10.260.40">
    <property type="entry name" value="lambda repressor-like DNA-binding domains"/>
    <property type="match status" value="1"/>
</dbReference>
<dbReference type="SMART" id="SM00354">
    <property type="entry name" value="HTH_LACI"/>
    <property type="match status" value="1"/>
</dbReference>
<feature type="domain" description="HTH lacI-type" evidence="5">
    <location>
        <begin position="1"/>
        <end position="55"/>
    </location>
</feature>
<evidence type="ECO:0000313" key="6">
    <source>
        <dbReference type="EMBL" id="GLY75359.1"/>
    </source>
</evidence>
<reference evidence="6" key="1">
    <citation type="submission" date="2023-03" db="EMBL/GenBank/DDBJ databases">
        <title>Actinoallomurus iriomotensis NBRC 103681.</title>
        <authorList>
            <person name="Ichikawa N."/>
            <person name="Sato H."/>
            <person name="Tonouchi N."/>
        </authorList>
    </citation>
    <scope>NUCLEOTIDE SEQUENCE</scope>
    <source>
        <strain evidence="6">NBRC 103681</strain>
    </source>
</reference>
<dbReference type="CDD" id="cd01392">
    <property type="entry name" value="HTH_LacI"/>
    <property type="match status" value="1"/>
</dbReference>